<dbReference type="Proteomes" id="UP000260665">
    <property type="component" value="Unassembled WGS sequence"/>
</dbReference>
<feature type="transmembrane region" description="Helical" evidence="5">
    <location>
        <begin position="304"/>
        <end position="326"/>
    </location>
</feature>
<keyword evidence="2 5" id="KW-0812">Transmembrane</keyword>
<dbReference type="GO" id="GO:0016020">
    <property type="term" value="C:membrane"/>
    <property type="evidence" value="ECO:0007669"/>
    <property type="project" value="UniProtKB-SubCell"/>
</dbReference>
<evidence type="ECO:0000313" key="8">
    <source>
        <dbReference type="Proteomes" id="UP000260665"/>
    </source>
</evidence>
<evidence type="ECO:0000256" key="4">
    <source>
        <dbReference type="ARBA" id="ARBA00023136"/>
    </source>
</evidence>
<organism evidence="7 8">
    <name type="scientific">Rhodoferax lacus</name>
    <dbReference type="NCBI Taxonomy" id="2184758"/>
    <lineage>
        <taxon>Bacteria</taxon>
        <taxon>Pseudomonadati</taxon>
        <taxon>Pseudomonadota</taxon>
        <taxon>Betaproteobacteria</taxon>
        <taxon>Burkholderiales</taxon>
        <taxon>Comamonadaceae</taxon>
        <taxon>Rhodoferax</taxon>
    </lineage>
</organism>
<dbReference type="NCBIfam" id="TIGR03062">
    <property type="entry name" value="pip_yhgE_Cterm"/>
    <property type="match status" value="1"/>
</dbReference>
<dbReference type="NCBIfam" id="TIGR03061">
    <property type="entry name" value="pip_yhgE_Nterm"/>
    <property type="match status" value="1"/>
</dbReference>
<evidence type="ECO:0000256" key="3">
    <source>
        <dbReference type="ARBA" id="ARBA00022989"/>
    </source>
</evidence>
<dbReference type="InterPro" id="IPR013525">
    <property type="entry name" value="ABC2_TM"/>
</dbReference>
<proteinExistence type="predicted"/>
<evidence type="ECO:0000256" key="1">
    <source>
        <dbReference type="ARBA" id="ARBA00004141"/>
    </source>
</evidence>
<protein>
    <recommendedName>
        <fullName evidence="6">ABC-2 type transporter transmembrane domain-containing protein</fullName>
    </recommendedName>
</protein>
<gene>
    <name evidence="7" type="ORF">DIC66_11815</name>
</gene>
<evidence type="ECO:0000256" key="2">
    <source>
        <dbReference type="ARBA" id="ARBA00022692"/>
    </source>
</evidence>
<sequence>MGLTGRPWRNTMKFFSQIAYIARNEARYLRQFPKLLASGAILIFVPALYCLLYISSVWAPETRTAALPVAVVNLDQGVQYKEHNINVGWEITTRLEDSGHFGFSLLKDEAQARKMVRQGKLAFAVIIPKDFSANAVPGAEEGAGQVVVYTSQGNNFESAAIAKRFAEALGREINDGLNERRWVLVLHNAAGSRRSTDRLHEAVGSLGSSAEGLTHSVEPVLEIDAPVENSGSGFASNVIPGALWLGAALAAFLIHVKVLPRQALFFSSPAQVVGKILFPACLVLLQSLMVLLVVLYVLKMHVLHPWTFALTLTLSSLAFLSIVFALSKAFGGAGKEIAMVLLAVQLSSSGGILPVELSGGLFAQISPLLPMTWVVDCVKVSLFGAYEGAWQRPLLQVALVGLASFVLSCTVGRWRFVKSSLRLRGRSGRR</sequence>
<evidence type="ECO:0000256" key="5">
    <source>
        <dbReference type="SAM" id="Phobius"/>
    </source>
</evidence>
<dbReference type="PANTHER" id="PTHR43077">
    <property type="entry name" value="TRANSPORT PERMEASE YVFS-RELATED"/>
    <property type="match status" value="1"/>
</dbReference>
<dbReference type="GO" id="GO:0140359">
    <property type="term" value="F:ABC-type transporter activity"/>
    <property type="evidence" value="ECO:0007669"/>
    <property type="project" value="InterPro"/>
</dbReference>
<feature type="domain" description="ABC-2 type transporter transmembrane" evidence="6">
    <location>
        <begin position="42"/>
        <end position="408"/>
    </location>
</feature>
<dbReference type="Pfam" id="PF12698">
    <property type="entry name" value="ABC2_membrane_3"/>
    <property type="match status" value="1"/>
</dbReference>
<dbReference type="InterPro" id="IPR017500">
    <property type="entry name" value="Phage_infect_YhgE_N"/>
</dbReference>
<feature type="transmembrane region" description="Helical" evidence="5">
    <location>
        <begin position="276"/>
        <end position="298"/>
    </location>
</feature>
<evidence type="ECO:0000259" key="6">
    <source>
        <dbReference type="Pfam" id="PF12698"/>
    </source>
</evidence>
<dbReference type="InterPro" id="IPR051328">
    <property type="entry name" value="T7SS_ABC-Transporter"/>
</dbReference>
<feature type="transmembrane region" description="Helical" evidence="5">
    <location>
        <begin position="394"/>
        <end position="416"/>
    </location>
</feature>
<keyword evidence="3 5" id="KW-1133">Transmembrane helix</keyword>
<dbReference type="PANTHER" id="PTHR43077:SF10">
    <property type="entry name" value="TRANSPORT PERMEASE PROTEIN"/>
    <property type="match status" value="1"/>
</dbReference>
<feature type="transmembrane region" description="Helical" evidence="5">
    <location>
        <begin position="35"/>
        <end position="54"/>
    </location>
</feature>
<dbReference type="EMBL" id="QFZK01000006">
    <property type="protein sequence ID" value="RFO96698.1"/>
    <property type="molecule type" value="Genomic_DNA"/>
</dbReference>
<evidence type="ECO:0000313" key="7">
    <source>
        <dbReference type="EMBL" id="RFO96698.1"/>
    </source>
</evidence>
<accession>A0A3E1RBG0</accession>
<keyword evidence="4 5" id="KW-0472">Membrane</keyword>
<comment type="caution">
    <text evidence="7">The sequence shown here is derived from an EMBL/GenBank/DDBJ whole genome shotgun (WGS) entry which is preliminary data.</text>
</comment>
<name>A0A3E1RBG0_9BURK</name>
<comment type="subcellular location">
    <subcellularLocation>
        <location evidence="1">Membrane</location>
        <topology evidence="1">Multi-pass membrane protein</topology>
    </subcellularLocation>
</comment>
<dbReference type="Gene3D" id="3.40.1710.10">
    <property type="entry name" value="abc type-2 transporter like domain"/>
    <property type="match status" value="1"/>
</dbReference>
<feature type="transmembrane region" description="Helical" evidence="5">
    <location>
        <begin position="238"/>
        <end position="256"/>
    </location>
</feature>
<dbReference type="InterPro" id="IPR017501">
    <property type="entry name" value="Phage_infect_YhgE_C"/>
</dbReference>
<dbReference type="AlphaFoldDB" id="A0A3E1RBG0"/>
<keyword evidence="8" id="KW-1185">Reference proteome</keyword>
<reference evidence="7 8" key="1">
    <citation type="submission" date="2018-05" db="EMBL/GenBank/DDBJ databases">
        <title>Rhodoferax soyangensis sp.nov., isolated from an oligotrophic freshwater lake.</title>
        <authorList>
            <person name="Park M."/>
        </authorList>
    </citation>
    <scope>NUCLEOTIDE SEQUENCE [LARGE SCALE GENOMIC DNA]</scope>
    <source>
        <strain evidence="7 8">IMCC26218</strain>
    </source>
</reference>